<name>K0R369_THAOC</name>
<feature type="region of interest" description="Disordered" evidence="1">
    <location>
        <begin position="1"/>
        <end position="25"/>
    </location>
</feature>
<gene>
    <name evidence="2" type="ORF">THAOC_34028</name>
</gene>
<evidence type="ECO:0000256" key="1">
    <source>
        <dbReference type="SAM" id="MobiDB-lite"/>
    </source>
</evidence>
<dbReference type="AlphaFoldDB" id="K0R369"/>
<dbReference type="EMBL" id="AGNL01047158">
    <property type="protein sequence ID" value="EJK47268.1"/>
    <property type="molecule type" value="Genomic_DNA"/>
</dbReference>
<comment type="caution">
    <text evidence="2">The sequence shown here is derived from an EMBL/GenBank/DDBJ whole genome shotgun (WGS) entry which is preliminary data.</text>
</comment>
<reference evidence="2 3" key="1">
    <citation type="journal article" date="2012" name="Genome Biol.">
        <title>Genome and low-iron response of an oceanic diatom adapted to chronic iron limitation.</title>
        <authorList>
            <person name="Lommer M."/>
            <person name="Specht M."/>
            <person name="Roy A.S."/>
            <person name="Kraemer L."/>
            <person name="Andreson R."/>
            <person name="Gutowska M.A."/>
            <person name="Wolf J."/>
            <person name="Bergner S.V."/>
            <person name="Schilhabel M.B."/>
            <person name="Klostermeier U.C."/>
            <person name="Beiko R.G."/>
            <person name="Rosenstiel P."/>
            <person name="Hippler M."/>
            <person name="Laroche J."/>
        </authorList>
    </citation>
    <scope>NUCLEOTIDE SEQUENCE [LARGE SCALE GENOMIC DNA]</scope>
    <source>
        <strain evidence="2 3">CCMP1005</strain>
    </source>
</reference>
<dbReference type="OrthoDB" id="5951542at2759"/>
<evidence type="ECO:0000313" key="2">
    <source>
        <dbReference type="EMBL" id="EJK47268.1"/>
    </source>
</evidence>
<proteinExistence type="predicted"/>
<protein>
    <submittedName>
        <fullName evidence="2">Uncharacterized protein</fullName>
    </submittedName>
</protein>
<evidence type="ECO:0000313" key="3">
    <source>
        <dbReference type="Proteomes" id="UP000266841"/>
    </source>
</evidence>
<dbReference type="Proteomes" id="UP000266841">
    <property type="component" value="Unassembled WGS sequence"/>
</dbReference>
<organism evidence="2 3">
    <name type="scientific">Thalassiosira oceanica</name>
    <name type="common">Marine diatom</name>
    <dbReference type="NCBI Taxonomy" id="159749"/>
    <lineage>
        <taxon>Eukaryota</taxon>
        <taxon>Sar</taxon>
        <taxon>Stramenopiles</taxon>
        <taxon>Ochrophyta</taxon>
        <taxon>Bacillariophyta</taxon>
        <taxon>Coscinodiscophyceae</taxon>
        <taxon>Thalassiosirophycidae</taxon>
        <taxon>Thalassiosirales</taxon>
        <taxon>Thalassiosiraceae</taxon>
        <taxon>Thalassiosira</taxon>
    </lineage>
</organism>
<keyword evidence="3" id="KW-1185">Reference proteome</keyword>
<sequence>MTKRRFRFQSDSSDDDDVRPMTDEEKRQYELKIRARKTGRYHERKRQAEPAAARLDGFSDDVFVRFASYLTAAEMVSLQLSSRAFGLAADGATVVEEAARQLHQSMPMSEYERRVFTKHEGESYVEFYHHFLQFRSPSPLAFRRLIGSGIEYSTESRSCVHVGGEHEVGYRCAIGNQVMRAGRHFAAFEASSISSDSLGFMCYKFGVMRPISNGCAADLARFNPSRIGFSRYIESEIQLGRELLLERRVERWGTGDVHCCAFCEDGHWESTNWQAGGGVSGRRTYRGHHRNIGLLLDLDEGRLLLVDGQRSLVLKQGLTGEYAWFVTIGKGCQVSMHRKAEIPELQDVYDD</sequence>
<accession>K0R369</accession>